<evidence type="ECO:0000259" key="14">
    <source>
        <dbReference type="Pfam" id="PF07715"/>
    </source>
</evidence>
<evidence type="ECO:0000256" key="3">
    <source>
        <dbReference type="ARBA" id="ARBA00022452"/>
    </source>
</evidence>
<feature type="chain" id="PRO_5032712374" evidence="12">
    <location>
        <begin position="29"/>
        <end position="885"/>
    </location>
</feature>
<gene>
    <name evidence="15" type="ORF">GJ698_24030</name>
</gene>
<keyword evidence="10" id="KW-0998">Cell outer membrane</keyword>
<keyword evidence="6" id="KW-0408">Iron</keyword>
<dbReference type="GO" id="GO:0006826">
    <property type="term" value="P:iron ion transport"/>
    <property type="evidence" value="ECO:0007669"/>
    <property type="project" value="UniProtKB-KW"/>
</dbReference>
<keyword evidence="5" id="KW-0812">Transmembrane</keyword>
<evidence type="ECO:0000256" key="11">
    <source>
        <dbReference type="RuleBase" id="RU003357"/>
    </source>
</evidence>
<comment type="similarity">
    <text evidence="11">Belongs to the TonB-dependent receptor family.</text>
</comment>
<evidence type="ECO:0000256" key="4">
    <source>
        <dbReference type="ARBA" id="ARBA00022496"/>
    </source>
</evidence>
<evidence type="ECO:0000313" key="15">
    <source>
        <dbReference type="EMBL" id="MRW87142.1"/>
    </source>
</evidence>
<dbReference type="InterPro" id="IPR039426">
    <property type="entry name" value="TonB-dep_rcpt-like"/>
</dbReference>
<evidence type="ECO:0000256" key="8">
    <source>
        <dbReference type="ARBA" id="ARBA00023077"/>
    </source>
</evidence>
<keyword evidence="4" id="KW-0410">Iron transport</keyword>
<evidence type="ECO:0000256" key="12">
    <source>
        <dbReference type="SAM" id="SignalP"/>
    </source>
</evidence>
<keyword evidence="7" id="KW-0406">Ion transport</keyword>
<feature type="domain" description="TonB-dependent receptor-like beta-barrel" evidence="13">
    <location>
        <begin position="336"/>
        <end position="850"/>
    </location>
</feature>
<dbReference type="Proteomes" id="UP000439986">
    <property type="component" value="Unassembled WGS sequence"/>
</dbReference>
<name>A0A844DDA7_9BURK</name>
<dbReference type="GO" id="GO:0009279">
    <property type="term" value="C:cell outer membrane"/>
    <property type="evidence" value="ECO:0007669"/>
    <property type="project" value="UniProtKB-SubCell"/>
</dbReference>
<evidence type="ECO:0000256" key="9">
    <source>
        <dbReference type="ARBA" id="ARBA00023136"/>
    </source>
</evidence>
<evidence type="ECO:0000259" key="13">
    <source>
        <dbReference type="Pfam" id="PF00593"/>
    </source>
</evidence>
<keyword evidence="15" id="KW-0675">Receptor</keyword>
<dbReference type="AlphaFoldDB" id="A0A844DDA7"/>
<dbReference type="EMBL" id="WKJL01000023">
    <property type="protein sequence ID" value="MRW87142.1"/>
    <property type="molecule type" value="Genomic_DNA"/>
</dbReference>
<keyword evidence="3" id="KW-1134">Transmembrane beta strand</keyword>
<comment type="caution">
    <text evidence="15">The sequence shown here is derived from an EMBL/GenBank/DDBJ whole genome shotgun (WGS) entry which is preliminary data.</text>
</comment>
<evidence type="ECO:0000313" key="16">
    <source>
        <dbReference type="Proteomes" id="UP000439986"/>
    </source>
</evidence>
<keyword evidence="2" id="KW-0813">Transport</keyword>
<dbReference type="Pfam" id="PF07715">
    <property type="entry name" value="Plug"/>
    <property type="match status" value="1"/>
</dbReference>
<dbReference type="Gene3D" id="2.40.170.20">
    <property type="entry name" value="TonB-dependent receptor, beta-barrel domain"/>
    <property type="match status" value="2"/>
</dbReference>
<evidence type="ECO:0000256" key="7">
    <source>
        <dbReference type="ARBA" id="ARBA00023065"/>
    </source>
</evidence>
<evidence type="ECO:0000256" key="1">
    <source>
        <dbReference type="ARBA" id="ARBA00004571"/>
    </source>
</evidence>
<sequence length="885" mass="96813">MSLLSTKKTIISMAVAGACSCIAWPALAQQDSAAAAPASKDEVPEVVVTATRHSTSLLKTPVSMTAVTQDELTRKGITDIRGLSGEVPNLQLGSATDGSSGVKISMRGVSSNDFTEIGNPAVSLHVDGIYTPRPQSALALLFDLEQVEVLRGPQGTLFGRNATGGSINIIPAKPQFGVNEGNGTFTVGNYNLRQVAAAQNIPISDNFAMRATMMAIKRDSYLNQQQDFYAANFPSLGITPARDAAGNIIPDVDQRHNVPVGADKAYGNKNEWAARLQARWKATDTLEWLGAYERYTNKGAGDIALKDCQMAAGTAYACPGGQWDVKINVPGELNWSIDTWRSRLTWNPLPNATVEYNASYSVQKRRQIRDGDAGYQPIESDINIYGGVVNDTATFTNSSKFKTTVQELQLRGEAGALRYVTGLFWMHEKNAIEFGEDDISSMVQAPGQPYNYLYSQTDRQSDSKAVFGQVDWGFAPKWNLTVGGRMTRDVREDKDGKFYDSGTVSDPYSYFNGQYTPVAGQYFNSSNLKPGMGSYYGIAGLNPAIVPDISNNKDSWNKFTWRLGMSYQPTPRDFVFTSLSTGYKAGGFSDKQNICARGLNGNCADMTPGPHYTFLPWKPETLTNFEVGYKGRMLDNRLSVSATAFHSRYKDMQMTGAVQMGKIIPTIPCTAANPACDAAVLYGTTNAASAKISGLELEGKYKPWSGAEINFSASHLHAVVTSYPDYVQTWRDVPCAPFRETYGVPACVRYTGTDPALIGKFPANVVGNRLPNAPDNSARIEGSQEFVLPNAYVLTPRVSARWQDKMYFSIQNLDNPHIGNMQKAYATYDASLRLTAPSGKWHAELYVNNLSDVFAKNNARIVDPGYVIAQYNDPRMFGLRIGAEW</sequence>
<organism evidence="15 16">
    <name type="scientific">Duganella aquatilis</name>
    <dbReference type="NCBI Taxonomy" id="2666082"/>
    <lineage>
        <taxon>Bacteria</taxon>
        <taxon>Pseudomonadati</taxon>
        <taxon>Pseudomonadota</taxon>
        <taxon>Betaproteobacteria</taxon>
        <taxon>Burkholderiales</taxon>
        <taxon>Oxalobacteraceae</taxon>
        <taxon>Telluria group</taxon>
        <taxon>Duganella</taxon>
    </lineage>
</organism>
<evidence type="ECO:0000256" key="6">
    <source>
        <dbReference type="ARBA" id="ARBA00023004"/>
    </source>
</evidence>
<dbReference type="Pfam" id="PF00593">
    <property type="entry name" value="TonB_dep_Rec_b-barrel"/>
    <property type="match status" value="1"/>
</dbReference>
<reference evidence="15 16" key="1">
    <citation type="submission" date="2019-11" db="EMBL/GenBank/DDBJ databases">
        <title>Novel species isolated from a subtropical stream in China.</title>
        <authorList>
            <person name="Lu H."/>
        </authorList>
    </citation>
    <scope>NUCLEOTIDE SEQUENCE [LARGE SCALE GENOMIC DNA]</scope>
    <source>
        <strain evidence="15 16">FT26W</strain>
    </source>
</reference>
<proteinExistence type="inferred from homology"/>
<dbReference type="PANTHER" id="PTHR32552:SF81">
    <property type="entry name" value="TONB-DEPENDENT OUTER MEMBRANE RECEPTOR"/>
    <property type="match status" value="1"/>
</dbReference>
<evidence type="ECO:0000256" key="5">
    <source>
        <dbReference type="ARBA" id="ARBA00022692"/>
    </source>
</evidence>
<keyword evidence="8 11" id="KW-0798">TonB box</keyword>
<dbReference type="PANTHER" id="PTHR32552">
    <property type="entry name" value="FERRICHROME IRON RECEPTOR-RELATED"/>
    <property type="match status" value="1"/>
</dbReference>
<evidence type="ECO:0000256" key="10">
    <source>
        <dbReference type="ARBA" id="ARBA00023237"/>
    </source>
</evidence>
<comment type="subcellular location">
    <subcellularLocation>
        <location evidence="1">Cell outer membrane</location>
        <topology evidence="1">Multi-pass membrane protein</topology>
    </subcellularLocation>
</comment>
<keyword evidence="16" id="KW-1185">Reference proteome</keyword>
<accession>A0A844DDA7</accession>
<dbReference type="SUPFAM" id="SSF56935">
    <property type="entry name" value="Porins"/>
    <property type="match status" value="1"/>
</dbReference>
<keyword evidence="9 11" id="KW-0472">Membrane</keyword>
<dbReference type="InterPro" id="IPR000531">
    <property type="entry name" value="Beta-barrel_TonB"/>
</dbReference>
<protein>
    <submittedName>
        <fullName evidence="15">TonB-dependent receptor plug domain-containing protein</fullName>
    </submittedName>
</protein>
<feature type="domain" description="TonB-dependent receptor plug" evidence="14">
    <location>
        <begin position="58"/>
        <end position="165"/>
    </location>
</feature>
<dbReference type="InterPro" id="IPR036942">
    <property type="entry name" value="Beta-barrel_TonB_sf"/>
</dbReference>
<keyword evidence="12" id="KW-0732">Signal</keyword>
<dbReference type="InterPro" id="IPR012910">
    <property type="entry name" value="Plug_dom"/>
</dbReference>
<feature type="signal peptide" evidence="12">
    <location>
        <begin position="1"/>
        <end position="28"/>
    </location>
</feature>
<evidence type="ECO:0000256" key="2">
    <source>
        <dbReference type="ARBA" id="ARBA00022448"/>
    </source>
</evidence>